<dbReference type="EMBL" id="JAKFGM010000001">
    <property type="protein sequence ID" value="MCF2514135.1"/>
    <property type="molecule type" value="Genomic_DNA"/>
</dbReference>
<comment type="caution">
    <text evidence="2">The sequence shown here is derived from an EMBL/GenBank/DDBJ whole genome shotgun (WGS) entry which is preliminary data.</text>
</comment>
<evidence type="ECO:0000256" key="1">
    <source>
        <dbReference type="SAM" id="MobiDB-lite"/>
    </source>
</evidence>
<accession>A0A9X1TWJ3</accession>
<sequence>MGRASAYALRARPDAIAFRMAWETALDHAIGALTDAAFSRALNGVVRPVFYKGEQVGERRYYDERLTMFLLRYRDPMRYGAWLDRTIARRPCDHEAQCLTDLLDRIELDAWAAERGQILSDRPYPATAARLASESEWSATEAANSRKSKRT</sequence>
<evidence type="ECO:0000313" key="3">
    <source>
        <dbReference type="Proteomes" id="UP001139410"/>
    </source>
</evidence>
<dbReference type="Proteomes" id="UP001139410">
    <property type="component" value="Unassembled WGS sequence"/>
</dbReference>
<evidence type="ECO:0000313" key="2">
    <source>
        <dbReference type="EMBL" id="MCF2514135.1"/>
    </source>
</evidence>
<proteinExistence type="predicted"/>
<name>A0A9X1TWJ3_9SPHN</name>
<reference evidence="2" key="1">
    <citation type="submission" date="2022-01" db="EMBL/GenBank/DDBJ databases">
        <authorList>
            <person name="Jo J.-H."/>
            <person name="Im W.-T."/>
        </authorList>
    </citation>
    <scope>NUCLEOTIDE SEQUENCE</scope>
    <source>
        <strain evidence="2">G124</strain>
    </source>
</reference>
<feature type="region of interest" description="Disordered" evidence="1">
    <location>
        <begin position="131"/>
        <end position="151"/>
    </location>
</feature>
<keyword evidence="3" id="KW-1185">Reference proteome</keyword>
<organism evidence="2 3">
    <name type="scientific">Sphingomonas cremea</name>
    <dbReference type="NCBI Taxonomy" id="2904799"/>
    <lineage>
        <taxon>Bacteria</taxon>
        <taxon>Pseudomonadati</taxon>
        <taxon>Pseudomonadota</taxon>
        <taxon>Alphaproteobacteria</taxon>
        <taxon>Sphingomonadales</taxon>
        <taxon>Sphingomonadaceae</taxon>
        <taxon>Sphingomonas</taxon>
    </lineage>
</organism>
<dbReference type="AlphaFoldDB" id="A0A9X1TWJ3"/>
<dbReference type="RefSeq" id="WP_235066616.1">
    <property type="nucleotide sequence ID" value="NZ_JAKFGM010000001.1"/>
</dbReference>
<gene>
    <name evidence="2" type="ORF">LVY65_03495</name>
</gene>
<feature type="compositionally biased region" description="Low complexity" evidence="1">
    <location>
        <begin position="132"/>
        <end position="145"/>
    </location>
</feature>
<protein>
    <submittedName>
        <fullName evidence="2">Uncharacterized protein</fullName>
    </submittedName>
</protein>